<name>D4JV09_9FIRM</name>
<reference evidence="1 2" key="2">
    <citation type="submission" date="2010-03" db="EMBL/GenBank/DDBJ databases">
        <authorList>
            <person name="Pajon A."/>
        </authorList>
    </citation>
    <scope>NUCLEOTIDE SEQUENCE [LARGE SCALE GENOMIC DNA]</scope>
    <source>
        <strain evidence="1 2">70/3</strain>
    </source>
</reference>
<dbReference type="BioCyc" id="ESIR657319:G136K-1581-MONOMER"/>
<reference evidence="1 2" key="1">
    <citation type="submission" date="2010-03" db="EMBL/GenBank/DDBJ databases">
        <title>The genome sequence of Eubacterium siraeum 70/3.</title>
        <authorList>
            <consortium name="metaHIT consortium -- http://www.metahit.eu/"/>
            <person name="Pajon A."/>
            <person name="Turner K."/>
            <person name="Parkhill J."/>
            <person name="Duncan S."/>
            <person name="Flint H."/>
        </authorList>
    </citation>
    <scope>NUCLEOTIDE SEQUENCE [LARGE SCALE GENOMIC DNA]</scope>
    <source>
        <strain evidence="1 2">70/3</strain>
    </source>
</reference>
<dbReference type="EMBL" id="FP929044">
    <property type="protein sequence ID" value="CBK96928.1"/>
    <property type="molecule type" value="Genomic_DNA"/>
</dbReference>
<dbReference type="HOGENOM" id="CLU_2751831_0_0_9"/>
<dbReference type="AlphaFoldDB" id="D4JV09"/>
<organism evidence="1 2">
    <name type="scientific">[Eubacterium] siraeum 70/3</name>
    <dbReference type="NCBI Taxonomy" id="657319"/>
    <lineage>
        <taxon>Bacteria</taxon>
        <taxon>Bacillati</taxon>
        <taxon>Bacillota</taxon>
        <taxon>Clostridia</taxon>
        <taxon>Eubacteriales</taxon>
        <taxon>Oscillospiraceae</taxon>
        <taxon>Oscillospiraceae incertae sedis</taxon>
    </lineage>
</organism>
<dbReference type="Proteomes" id="UP000008803">
    <property type="component" value="Chromosome"/>
</dbReference>
<accession>D4JV09</accession>
<evidence type="ECO:0000313" key="2">
    <source>
        <dbReference type="Proteomes" id="UP000008803"/>
    </source>
</evidence>
<evidence type="ECO:0000313" key="1">
    <source>
        <dbReference type="EMBL" id="CBK96928.1"/>
    </source>
</evidence>
<dbReference type="KEGG" id="esu:EUS_18640"/>
<gene>
    <name evidence="1" type="ORF">EUS_18640</name>
</gene>
<proteinExistence type="predicted"/>
<protein>
    <submittedName>
        <fullName evidence="1">Uncharacterized protein</fullName>
    </submittedName>
</protein>
<sequence length="70" mass="7848">MLFNILMKFVNKPIILNNTGLGLSPKRMRAAAPHSAPARMPGVYVQGLYKDAKPAKHTQPFTRKVIWDSN</sequence>